<evidence type="ECO:0000313" key="1">
    <source>
        <dbReference type="EMBL" id="SVA85193.1"/>
    </source>
</evidence>
<protein>
    <submittedName>
        <fullName evidence="1">Uncharacterized protein</fullName>
    </submittedName>
</protein>
<dbReference type="AlphaFoldDB" id="A0A381Z8W0"/>
<dbReference type="EMBL" id="UINC01020247">
    <property type="protein sequence ID" value="SVA85193.1"/>
    <property type="molecule type" value="Genomic_DNA"/>
</dbReference>
<sequence>MLVASRRTGEAVQAHEGLLPVRRPADVDYRLARQTTLDGWRRGNVGLDVLCDAQPMLRRNAVECGTPTSETCPVCEEHEVAHVTYVFGPRLPAHGRCISTPGELARLDARQANLTGYVVEVCPSCGWNHLVRITSLGRG</sequence>
<name>A0A381Z8W0_9ZZZZ</name>
<reference evidence="1" key="1">
    <citation type="submission" date="2018-05" db="EMBL/GenBank/DDBJ databases">
        <authorList>
            <person name="Lanie J.A."/>
            <person name="Ng W.-L."/>
            <person name="Kazmierczak K.M."/>
            <person name="Andrzejewski T.M."/>
            <person name="Davidsen T.M."/>
            <person name="Wayne K.J."/>
            <person name="Tettelin H."/>
            <person name="Glass J.I."/>
            <person name="Rusch D."/>
            <person name="Podicherti R."/>
            <person name="Tsui H.-C.T."/>
            <person name="Winkler M.E."/>
        </authorList>
    </citation>
    <scope>NUCLEOTIDE SEQUENCE</scope>
</reference>
<gene>
    <name evidence="1" type="ORF">METZ01_LOCUS138047</name>
</gene>
<dbReference type="Pfam" id="PF17249">
    <property type="entry name" value="DUF5318"/>
    <property type="match status" value="1"/>
</dbReference>
<accession>A0A381Z8W0</accession>
<organism evidence="1">
    <name type="scientific">marine metagenome</name>
    <dbReference type="NCBI Taxonomy" id="408172"/>
    <lineage>
        <taxon>unclassified sequences</taxon>
        <taxon>metagenomes</taxon>
        <taxon>ecological metagenomes</taxon>
    </lineage>
</organism>
<proteinExistence type="predicted"/>
<dbReference type="InterPro" id="IPR035169">
    <property type="entry name" value="DUF5318"/>
</dbReference>